<comment type="caution">
    <text evidence="2">The sequence shown here is derived from an EMBL/GenBank/DDBJ whole genome shotgun (WGS) entry which is preliminary data.</text>
</comment>
<accession>A0A7X3MGZ8</accession>
<dbReference type="Pfam" id="PF20357">
    <property type="entry name" value="DUF6652"/>
    <property type="match status" value="1"/>
</dbReference>
<proteinExistence type="predicted"/>
<keyword evidence="1" id="KW-1133">Transmembrane helix</keyword>
<feature type="transmembrane region" description="Helical" evidence="1">
    <location>
        <begin position="101"/>
        <end position="120"/>
    </location>
</feature>
<gene>
    <name evidence="2" type="ORF">GN277_11910</name>
</gene>
<name>A0A7X3MGZ8_9FIRM</name>
<protein>
    <submittedName>
        <fullName evidence="2">Uncharacterized protein</fullName>
    </submittedName>
</protein>
<dbReference type="AlphaFoldDB" id="A0A7X3MGZ8"/>
<evidence type="ECO:0000313" key="2">
    <source>
        <dbReference type="EMBL" id="MXP76067.1"/>
    </source>
</evidence>
<evidence type="ECO:0000256" key="1">
    <source>
        <dbReference type="SAM" id="Phobius"/>
    </source>
</evidence>
<dbReference type="RefSeq" id="WP_159751239.1">
    <property type="nucleotide sequence ID" value="NZ_WUQX01000001.1"/>
</dbReference>
<organism evidence="2 3">
    <name type="scientific">Sporofaciens musculi</name>
    <dbReference type="NCBI Taxonomy" id="2681861"/>
    <lineage>
        <taxon>Bacteria</taxon>
        <taxon>Bacillati</taxon>
        <taxon>Bacillota</taxon>
        <taxon>Clostridia</taxon>
        <taxon>Lachnospirales</taxon>
        <taxon>Lachnospiraceae</taxon>
        <taxon>Sporofaciens</taxon>
    </lineage>
</organism>
<dbReference type="EMBL" id="WUQX01000001">
    <property type="protein sequence ID" value="MXP76067.1"/>
    <property type="molecule type" value="Genomic_DNA"/>
</dbReference>
<dbReference type="Proteomes" id="UP000460412">
    <property type="component" value="Unassembled WGS sequence"/>
</dbReference>
<evidence type="ECO:0000313" key="3">
    <source>
        <dbReference type="Proteomes" id="UP000460412"/>
    </source>
</evidence>
<keyword evidence="1" id="KW-0472">Membrane</keyword>
<keyword evidence="3" id="KW-1185">Reference proteome</keyword>
<feature type="transmembrane region" description="Helical" evidence="1">
    <location>
        <begin position="140"/>
        <end position="162"/>
    </location>
</feature>
<feature type="transmembrane region" description="Helical" evidence="1">
    <location>
        <begin position="73"/>
        <end position="95"/>
    </location>
</feature>
<dbReference type="InterPro" id="IPR046594">
    <property type="entry name" value="DUF6652"/>
</dbReference>
<sequence length="170" mass="19298">MKNLRRILPIILIIAPYLSVFVMVLPVRKTLPLYLLFSVVIYGFNIWNAWSYPHKEDGRSLAFWDMVIKLSHIPFYAGVFAMALLLMLAMVVPAFIIVTPILVSALAVVDVCLILTSSMYGISASMRLRKEGRISNQSALLYIILHLFFVTDVISAVCLYSKCRKQTFHP</sequence>
<feature type="transmembrane region" description="Helical" evidence="1">
    <location>
        <begin position="33"/>
        <end position="52"/>
    </location>
</feature>
<feature type="transmembrane region" description="Helical" evidence="1">
    <location>
        <begin position="7"/>
        <end position="27"/>
    </location>
</feature>
<keyword evidence="1" id="KW-0812">Transmembrane</keyword>
<reference evidence="2 3" key="1">
    <citation type="submission" date="2019-12" db="EMBL/GenBank/DDBJ databases">
        <title>Sporaefaciens musculi gen. nov., sp. nov., a novel bacterium isolated from the caecum of an obese mouse.</title>
        <authorList>
            <person name="Rasmussen T.S."/>
            <person name="Streidl T."/>
            <person name="Hitch T.C.A."/>
            <person name="Wortmann E."/>
            <person name="Deptula P."/>
            <person name="Hansen M."/>
            <person name="Nielsen D.S."/>
            <person name="Clavel T."/>
            <person name="Vogensen F.K."/>
        </authorList>
    </citation>
    <scope>NUCLEOTIDE SEQUENCE [LARGE SCALE GENOMIC DNA]</scope>
    <source>
        <strain evidence="2 3">WCA-9-b2</strain>
    </source>
</reference>